<dbReference type="InterPro" id="IPR027417">
    <property type="entry name" value="P-loop_NTPase"/>
</dbReference>
<dbReference type="InterPro" id="IPR050763">
    <property type="entry name" value="ABC_transporter_ATP-binding"/>
</dbReference>
<evidence type="ECO:0000256" key="4">
    <source>
        <dbReference type="ARBA" id="ARBA00022840"/>
    </source>
</evidence>
<dbReference type="PANTHER" id="PTHR42711">
    <property type="entry name" value="ABC TRANSPORTER ATP-BINDING PROTEIN"/>
    <property type="match status" value="1"/>
</dbReference>
<dbReference type="AlphaFoldDB" id="A0A7K4BYF0"/>
<comment type="caution">
    <text evidence="6">The sequence shown here is derived from an EMBL/GenBank/DDBJ whole genome shotgun (WGS) entry which is preliminary data.</text>
</comment>
<dbReference type="Pfam" id="PF00005">
    <property type="entry name" value="ABC_tran"/>
    <property type="match status" value="1"/>
</dbReference>
<keyword evidence="4 6" id="KW-0067">ATP-binding</keyword>
<feature type="domain" description="ABC transporter" evidence="5">
    <location>
        <begin position="4"/>
        <end position="230"/>
    </location>
</feature>
<dbReference type="PROSITE" id="PS50893">
    <property type="entry name" value="ABC_TRANSPORTER_2"/>
    <property type="match status" value="1"/>
</dbReference>
<evidence type="ECO:0000313" key="6">
    <source>
        <dbReference type="EMBL" id="NMA44267.1"/>
    </source>
</evidence>
<evidence type="ECO:0000256" key="3">
    <source>
        <dbReference type="ARBA" id="ARBA00022741"/>
    </source>
</evidence>
<evidence type="ECO:0000259" key="5">
    <source>
        <dbReference type="PROSITE" id="PS50893"/>
    </source>
</evidence>
<protein>
    <submittedName>
        <fullName evidence="6">ABC transporter ATP-binding protein</fullName>
    </submittedName>
</protein>
<organism evidence="6 7">
    <name type="scientific">Candidatus Iainarchaeum sp</name>
    <dbReference type="NCBI Taxonomy" id="3101447"/>
    <lineage>
        <taxon>Archaea</taxon>
        <taxon>Candidatus Iainarchaeota</taxon>
        <taxon>Candidatus Iainarchaeia</taxon>
        <taxon>Candidatus Iainarchaeales</taxon>
        <taxon>Candidatus Iainarchaeaceae</taxon>
        <taxon>Candidatus Iainarchaeum</taxon>
    </lineage>
</organism>
<dbReference type="GO" id="GO:0016887">
    <property type="term" value="F:ATP hydrolysis activity"/>
    <property type="evidence" value="ECO:0007669"/>
    <property type="project" value="InterPro"/>
</dbReference>
<proteinExistence type="inferred from homology"/>
<dbReference type="PANTHER" id="PTHR42711:SF5">
    <property type="entry name" value="ABC TRANSPORTER ATP-BINDING PROTEIN NATA"/>
    <property type="match status" value="1"/>
</dbReference>
<keyword evidence="2" id="KW-0813">Transport</keyword>
<sequence length="312" mass="35297">MKVVSVKNVSKFYGQKQVLDNVSFDIEEKEIFGLLGSNGAGKSTITSIILGLEKQSSGNVVLFEGQKKNLKKRIALVPQSTAFYKDFSVEKNLRFFASVCGLKSKQIKPRVKFLMSWLSLEPFKDVKAGHLSGGYQRLLNIACSLVHDPELIFFDEPTVGLDPKMRQMFWLKIQDLKAAGKTIIITTHYMDEAEKLCTKLALMKNGKMLVIGKPRELISQYGGIKVMIFNITGGVKKEDIQKIRTVLNQFTVISRDELLFIPFEQEHTFEKVIAVTEWLMKKGYNISSSITKEPNLEDVFLNITGEGMKQQE</sequence>
<accession>A0A7K4BYF0</accession>
<keyword evidence="3" id="KW-0547">Nucleotide-binding</keyword>
<dbReference type="SMART" id="SM00382">
    <property type="entry name" value="AAA"/>
    <property type="match status" value="1"/>
</dbReference>
<evidence type="ECO:0000256" key="1">
    <source>
        <dbReference type="ARBA" id="ARBA00005417"/>
    </source>
</evidence>
<dbReference type="Gene3D" id="3.40.50.300">
    <property type="entry name" value="P-loop containing nucleotide triphosphate hydrolases"/>
    <property type="match status" value="1"/>
</dbReference>
<evidence type="ECO:0000256" key="2">
    <source>
        <dbReference type="ARBA" id="ARBA00022448"/>
    </source>
</evidence>
<dbReference type="Proteomes" id="UP000526302">
    <property type="component" value="Unassembled WGS sequence"/>
</dbReference>
<gene>
    <name evidence="6" type="ORF">GX950_00430</name>
</gene>
<evidence type="ECO:0000313" key="7">
    <source>
        <dbReference type="Proteomes" id="UP000526302"/>
    </source>
</evidence>
<dbReference type="GO" id="GO:0005524">
    <property type="term" value="F:ATP binding"/>
    <property type="evidence" value="ECO:0007669"/>
    <property type="project" value="UniProtKB-KW"/>
</dbReference>
<comment type="similarity">
    <text evidence="1">Belongs to the ABC transporter superfamily.</text>
</comment>
<reference evidence="6 7" key="1">
    <citation type="journal article" date="2020" name="Biotechnol. Biofuels">
        <title>New insights from the biogas microbiome by comprehensive genome-resolved metagenomics of nearly 1600 species originating from multiple anaerobic digesters.</title>
        <authorList>
            <person name="Campanaro S."/>
            <person name="Treu L."/>
            <person name="Rodriguez-R L.M."/>
            <person name="Kovalovszki A."/>
            <person name="Ziels R.M."/>
            <person name="Maus I."/>
            <person name="Zhu X."/>
            <person name="Kougias P.G."/>
            <person name="Basile A."/>
            <person name="Luo G."/>
            <person name="Schluter A."/>
            <person name="Konstantinidis K.T."/>
            <person name="Angelidaki I."/>
        </authorList>
    </citation>
    <scope>NUCLEOTIDE SEQUENCE [LARGE SCALE GENOMIC DNA]</scope>
    <source>
        <strain evidence="6">AS22ysBPME_79</strain>
    </source>
</reference>
<name>A0A7K4BYF0_9ARCH</name>
<dbReference type="CDD" id="cd03230">
    <property type="entry name" value="ABC_DR_subfamily_A"/>
    <property type="match status" value="1"/>
</dbReference>
<dbReference type="EMBL" id="JAAZKV010000003">
    <property type="protein sequence ID" value="NMA44267.1"/>
    <property type="molecule type" value="Genomic_DNA"/>
</dbReference>
<dbReference type="InterPro" id="IPR003593">
    <property type="entry name" value="AAA+_ATPase"/>
</dbReference>
<dbReference type="SUPFAM" id="SSF52540">
    <property type="entry name" value="P-loop containing nucleoside triphosphate hydrolases"/>
    <property type="match status" value="1"/>
</dbReference>
<dbReference type="InterPro" id="IPR003439">
    <property type="entry name" value="ABC_transporter-like_ATP-bd"/>
</dbReference>